<organism evidence="1 2">
    <name type="scientific">Paenibacillus brasilensis</name>
    <dbReference type="NCBI Taxonomy" id="128574"/>
    <lineage>
        <taxon>Bacteria</taxon>
        <taxon>Bacillati</taxon>
        <taxon>Bacillota</taxon>
        <taxon>Bacilli</taxon>
        <taxon>Bacillales</taxon>
        <taxon>Paenibacillaceae</taxon>
        <taxon>Paenibacillus</taxon>
    </lineage>
</organism>
<dbReference type="EMBL" id="JAUSWA010000001">
    <property type="protein sequence ID" value="MDQ0491972.1"/>
    <property type="molecule type" value="Genomic_DNA"/>
</dbReference>
<accession>A0ABU0KRB8</accession>
<comment type="caution">
    <text evidence="1">The sequence shown here is derived from an EMBL/GenBank/DDBJ whole genome shotgun (WGS) entry which is preliminary data.</text>
</comment>
<dbReference type="Proteomes" id="UP001242811">
    <property type="component" value="Unassembled WGS sequence"/>
</dbReference>
<gene>
    <name evidence="1" type="ORF">QOZ95_000119</name>
</gene>
<evidence type="ECO:0000313" key="2">
    <source>
        <dbReference type="Proteomes" id="UP001242811"/>
    </source>
</evidence>
<evidence type="ECO:0000313" key="1">
    <source>
        <dbReference type="EMBL" id="MDQ0491972.1"/>
    </source>
</evidence>
<sequence length="50" mass="5853">MRYVIDFTLYLFKVNEQHVIQTFKITYKGTAQADTVLYSNSYAIINSNQT</sequence>
<protein>
    <submittedName>
        <fullName evidence="1">Uncharacterized protein</fullName>
    </submittedName>
</protein>
<proteinExistence type="predicted"/>
<name>A0ABU0KRB8_9BACL</name>
<reference evidence="1 2" key="1">
    <citation type="submission" date="2023-07" db="EMBL/GenBank/DDBJ databases">
        <title>Genomic Encyclopedia of Type Strains, Phase IV (KMG-IV): sequencing the most valuable type-strain genomes for metagenomic binning, comparative biology and taxonomic classification.</title>
        <authorList>
            <person name="Goeker M."/>
        </authorList>
    </citation>
    <scope>NUCLEOTIDE SEQUENCE [LARGE SCALE GENOMIC DNA]</scope>
    <source>
        <strain evidence="1 2">DSM 14914</strain>
    </source>
</reference>
<keyword evidence="2" id="KW-1185">Reference proteome</keyword>